<dbReference type="PANTHER" id="PTHR22925">
    <property type="entry name" value="GLYCOSYL HYDROLASE 43 FAMILY MEMBER"/>
    <property type="match status" value="1"/>
</dbReference>
<dbReference type="GO" id="GO:0004553">
    <property type="term" value="F:hydrolase activity, hydrolyzing O-glycosyl compounds"/>
    <property type="evidence" value="ECO:0007669"/>
    <property type="project" value="InterPro"/>
</dbReference>
<dbReference type="Pfam" id="PF04616">
    <property type="entry name" value="Glyco_hydro_43"/>
    <property type="match status" value="1"/>
</dbReference>
<dbReference type="GO" id="GO:0005975">
    <property type="term" value="P:carbohydrate metabolic process"/>
    <property type="evidence" value="ECO:0007669"/>
    <property type="project" value="InterPro"/>
</dbReference>
<dbReference type="Proteomes" id="UP000683139">
    <property type="component" value="Unassembled WGS sequence"/>
</dbReference>
<evidence type="ECO:0000256" key="3">
    <source>
        <dbReference type="ARBA" id="ARBA00023295"/>
    </source>
</evidence>
<organism evidence="5 6">
    <name type="scientific">Paenibacillus montaniterrae</name>
    <dbReference type="NCBI Taxonomy" id="429341"/>
    <lineage>
        <taxon>Bacteria</taxon>
        <taxon>Bacillati</taxon>
        <taxon>Bacillota</taxon>
        <taxon>Bacilli</taxon>
        <taxon>Bacillales</taxon>
        <taxon>Paenibacillaceae</taxon>
        <taxon>Paenibacillus</taxon>
    </lineage>
</organism>
<dbReference type="AlphaFoldDB" id="A0A919YP77"/>
<sequence>MNTTLTQFLPGQLWPDNRGQHISAHGGGILQHEGRFYWYGEDNSKGYLNHVGVSCYSSADLYNWQYEGTVLKQEHMPEELQGRHEGRIERPKVIYNAKTKKFVMWMHAERQGYAFSSAGVAVSDSPTGPFEFLFFDRPVLFEPENGYDQHTNERELGNSFRDMHLFVDDEDSNGDGVNDAYVIYASEGNWTLYIVRLNADYTWIDLPADEKRVRPQCKAEHLGQVWSRQFVRKMREAPTPFKFRDKYYMITSGCTGWKPNQAEYAVADHPLGEYVVKGDPCMDDVEQTTFRSQSTFVLPIDEEKGKFIYMGDRWTPDELGKSPHVWLPLTIDQNGSVSISWLDSWSIADFNQ</sequence>
<reference evidence="5" key="1">
    <citation type="submission" date="2021-03" db="EMBL/GenBank/DDBJ databases">
        <title>Antimicrobial resistance genes in bacteria isolated from Japanese honey, and their potential for conferring macrolide and lincosamide resistance in the American foulbrood pathogen Paenibacillus larvae.</title>
        <authorList>
            <person name="Okamoto M."/>
            <person name="Kumagai M."/>
            <person name="Kanamori H."/>
            <person name="Takamatsu D."/>
        </authorList>
    </citation>
    <scope>NUCLEOTIDE SEQUENCE</scope>
    <source>
        <strain evidence="5">J40TS1</strain>
    </source>
</reference>
<dbReference type="EMBL" id="BOSE01000002">
    <property type="protein sequence ID" value="GIP15734.1"/>
    <property type="molecule type" value="Genomic_DNA"/>
</dbReference>
<evidence type="ECO:0000256" key="4">
    <source>
        <dbReference type="RuleBase" id="RU361187"/>
    </source>
</evidence>
<dbReference type="CDD" id="cd18825">
    <property type="entry name" value="GH43_CtGH43-like"/>
    <property type="match status" value="1"/>
</dbReference>
<name>A0A919YP77_9BACL</name>
<keyword evidence="2 4" id="KW-0378">Hydrolase</keyword>
<gene>
    <name evidence="5" type="ORF">J40TS1_13760</name>
</gene>
<evidence type="ECO:0000256" key="1">
    <source>
        <dbReference type="ARBA" id="ARBA00009865"/>
    </source>
</evidence>
<dbReference type="RefSeq" id="WP_213514013.1">
    <property type="nucleotide sequence ID" value="NZ_BOSE01000002.1"/>
</dbReference>
<comment type="similarity">
    <text evidence="1 4">Belongs to the glycosyl hydrolase 43 family.</text>
</comment>
<accession>A0A919YP77</accession>
<dbReference type="Gene3D" id="2.115.10.20">
    <property type="entry name" value="Glycosyl hydrolase domain, family 43"/>
    <property type="match status" value="1"/>
</dbReference>
<evidence type="ECO:0000313" key="5">
    <source>
        <dbReference type="EMBL" id="GIP15734.1"/>
    </source>
</evidence>
<keyword evidence="3 4" id="KW-0326">Glycosidase</keyword>
<dbReference type="InterPro" id="IPR023296">
    <property type="entry name" value="Glyco_hydro_beta-prop_sf"/>
</dbReference>
<dbReference type="SUPFAM" id="SSF75005">
    <property type="entry name" value="Arabinanase/levansucrase/invertase"/>
    <property type="match status" value="1"/>
</dbReference>
<protein>
    <submittedName>
        <fullName evidence="5">Glycosyl hydrolase family 43</fullName>
    </submittedName>
</protein>
<proteinExistence type="inferred from homology"/>
<keyword evidence="6" id="KW-1185">Reference proteome</keyword>
<dbReference type="InterPro" id="IPR006710">
    <property type="entry name" value="Glyco_hydro_43"/>
</dbReference>
<evidence type="ECO:0000313" key="6">
    <source>
        <dbReference type="Proteomes" id="UP000683139"/>
    </source>
</evidence>
<evidence type="ECO:0000256" key="2">
    <source>
        <dbReference type="ARBA" id="ARBA00022801"/>
    </source>
</evidence>
<dbReference type="PANTHER" id="PTHR22925:SF3">
    <property type="entry name" value="GLYCOSYL HYDROLASE FAMILY PROTEIN 43"/>
    <property type="match status" value="1"/>
</dbReference>
<comment type="caution">
    <text evidence="5">The sequence shown here is derived from an EMBL/GenBank/DDBJ whole genome shotgun (WGS) entry which is preliminary data.</text>
</comment>